<accession>A0A975BWW5</accession>
<reference evidence="1" key="1">
    <citation type="journal article" date="2021" name="Microb. Physiol.">
        <title>Proteogenomic Insights into the Physiology of Marine, Sulfate-Reducing, Filamentous Desulfonema limicola and Desulfonema magnum.</title>
        <authorList>
            <person name="Schnaars V."/>
            <person name="Wohlbrand L."/>
            <person name="Scheve S."/>
            <person name="Hinrichs C."/>
            <person name="Reinhardt R."/>
            <person name="Rabus R."/>
        </authorList>
    </citation>
    <scope>NUCLEOTIDE SEQUENCE</scope>
    <source>
        <strain evidence="1">4be13</strain>
    </source>
</reference>
<gene>
    <name evidence="1" type="ORF">dnm_091120</name>
</gene>
<proteinExistence type="predicted"/>
<dbReference type="EMBL" id="CP061800">
    <property type="protein sequence ID" value="QTA93017.1"/>
    <property type="molecule type" value="Genomic_DNA"/>
</dbReference>
<evidence type="ECO:0000313" key="2">
    <source>
        <dbReference type="Proteomes" id="UP000663722"/>
    </source>
</evidence>
<dbReference type="KEGG" id="dmm:dnm_091120"/>
<name>A0A975BWW5_9BACT</name>
<dbReference type="AlphaFoldDB" id="A0A975BWW5"/>
<evidence type="ECO:0000313" key="1">
    <source>
        <dbReference type="EMBL" id="QTA93017.1"/>
    </source>
</evidence>
<protein>
    <submittedName>
        <fullName evidence="1">Uncharacterized protein</fullName>
    </submittedName>
</protein>
<organism evidence="1 2">
    <name type="scientific">Desulfonema magnum</name>
    <dbReference type="NCBI Taxonomy" id="45655"/>
    <lineage>
        <taxon>Bacteria</taxon>
        <taxon>Pseudomonadati</taxon>
        <taxon>Thermodesulfobacteriota</taxon>
        <taxon>Desulfobacteria</taxon>
        <taxon>Desulfobacterales</taxon>
        <taxon>Desulfococcaceae</taxon>
        <taxon>Desulfonema</taxon>
    </lineage>
</organism>
<dbReference type="Proteomes" id="UP000663722">
    <property type="component" value="Chromosome"/>
</dbReference>
<sequence>MYFHKKFGGHNTYLSDFNFPPGFSDDNFRFNIVSEQAYTTIISLSKK</sequence>
<keyword evidence="2" id="KW-1185">Reference proteome</keyword>